<dbReference type="EMBL" id="QLLN01000004">
    <property type="protein sequence ID" value="RAJ11514.1"/>
    <property type="molecule type" value="Genomic_DNA"/>
</dbReference>
<feature type="transmembrane region" description="Helical" evidence="1">
    <location>
        <begin position="120"/>
        <end position="142"/>
    </location>
</feature>
<name>A0A327R737_9FLAO</name>
<feature type="transmembrane region" description="Helical" evidence="1">
    <location>
        <begin position="12"/>
        <end position="33"/>
    </location>
</feature>
<feature type="transmembrane region" description="Helical" evidence="1">
    <location>
        <begin position="79"/>
        <end position="100"/>
    </location>
</feature>
<dbReference type="Proteomes" id="UP000249696">
    <property type="component" value="Unassembled WGS sequence"/>
</dbReference>
<comment type="caution">
    <text evidence="2">The sequence shown here is derived from an EMBL/GenBank/DDBJ whole genome shotgun (WGS) entry which is preliminary data.</text>
</comment>
<evidence type="ECO:0000256" key="1">
    <source>
        <dbReference type="SAM" id="Phobius"/>
    </source>
</evidence>
<keyword evidence="1" id="KW-0812">Transmembrane</keyword>
<sequence length="153" mass="17928">MKDNFSFKHRLDAFFFVAGASILLVRTIIMLSQNSMISMVGWVAALLFMEFLFDLGWLFSSILWWISNKRKWLKITLRLAATAIILHAIRVLIFILGRVGPWIDFDYRPEYRPLQYSDRTWIYFAAIMSILGVIGVIVVWIARRHLKTRKGSQ</sequence>
<accession>A0A327R737</accession>
<evidence type="ECO:0000313" key="2">
    <source>
        <dbReference type="EMBL" id="RAJ11514.1"/>
    </source>
</evidence>
<evidence type="ECO:0000313" key="3">
    <source>
        <dbReference type="Proteomes" id="UP000249696"/>
    </source>
</evidence>
<reference evidence="2 3" key="1">
    <citation type="submission" date="2018-06" db="EMBL/GenBank/DDBJ databases">
        <title>Genomic Encyclopedia of Archaeal and Bacterial Type Strains, Phase II (KMG-II): from individual species to whole genera.</title>
        <authorList>
            <person name="Goeker M."/>
        </authorList>
    </citation>
    <scope>NUCLEOTIDE SEQUENCE [LARGE SCALE GENOMIC DNA]</scope>
    <source>
        <strain evidence="2 3">DSM 23522</strain>
    </source>
</reference>
<keyword evidence="3" id="KW-1185">Reference proteome</keyword>
<proteinExistence type="predicted"/>
<keyword evidence="1" id="KW-0472">Membrane</keyword>
<organism evidence="2 3">
    <name type="scientific">Arenibacter echinorum</name>
    <dbReference type="NCBI Taxonomy" id="440515"/>
    <lineage>
        <taxon>Bacteria</taxon>
        <taxon>Pseudomonadati</taxon>
        <taxon>Bacteroidota</taxon>
        <taxon>Flavobacteriia</taxon>
        <taxon>Flavobacteriales</taxon>
        <taxon>Flavobacteriaceae</taxon>
        <taxon>Arenibacter</taxon>
    </lineage>
</organism>
<gene>
    <name evidence="2" type="ORF">LV92_02442</name>
</gene>
<feature type="transmembrane region" description="Helical" evidence="1">
    <location>
        <begin position="39"/>
        <end position="67"/>
    </location>
</feature>
<dbReference type="AlphaFoldDB" id="A0A327R737"/>
<keyword evidence="1" id="KW-1133">Transmembrane helix</keyword>
<protein>
    <submittedName>
        <fullName evidence="2">Uncharacterized protein</fullName>
    </submittedName>
</protein>